<organism evidence="2 3">
    <name type="scientific">Novosphingobium guangzhouense</name>
    <dbReference type="NCBI Taxonomy" id="1850347"/>
    <lineage>
        <taxon>Bacteria</taxon>
        <taxon>Pseudomonadati</taxon>
        <taxon>Pseudomonadota</taxon>
        <taxon>Alphaproteobacteria</taxon>
        <taxon>Sphingomonadales</taxon>
        <taxon>Sphingomonadaceae</taxon>
        <taxon>Novosphingobium</taxon>
    </lineage>
</organism>
<dbReference type="InterPro" id="IPR035985">
    <property type="entry name" value="Ubiquitin-activating_enz"/>
</dbReference>
<accession>A0A2K2G4V1</accession>
<dbReference type="GO" id="GO:0016779">
    <property type="term" value="F:nucleotidyltransferase activity"/>
    <property type="evidence" value="ECO:0007669"/>
    <property type="project" value="TreeGrafter"/>
</dbReference>
<proteinExistence type="predicted"/>
<dbReference type="InterPro" id="IPR022500">
    <property type="entry name" value="PRTRC_ThiF"/>
</dbReference>
<dbReference type="EMBL" id="LYMM01000014">
    <property type="protein sequence ID" value="PNU06067.1"/>
    <property type="molecule type" value="Genomic_DNA"/>
</dbReference>
<dbReference type="AlphaFoldDB" id="A0A2K2G4V1"/>
<keyword evidence="3" id="KW-1185">Reference proteome</keyword>
<dbReference type="Proteomes" id="UP000236327">
    <property type="component" value="Unassembled WGS sequence"/>
</dbReference>
<protein>
    <submittedName>
        <fullName evidence="2">Thiamine biosynthesis protein ThiF</fullName>
    </submittedName>
</protein>
<dbReference type="NCBIfam" id="TIGR03736">
    <property type="entry name" value="PRTRC_ThiF"/>
    <property type="match status" value="1"/>
</dbReference>
<dbReference type="GO" id="GO:0008641">
    <property type="term" value="F:ubiquitin-like modifier activating enzyme activity"/>
    <property type="evidence" value="ECO:0007669"/>
    <property type="project" value="InterPro"/>
</dbReference>
<sequence length="271" mass="28987">MQTEHTDQVRRHYLPAVFDDRAITILLVGCGGNGAQMLMGLAALDTALRAISSRSLDVTVVDDDIVTEANLGRQPFYRCDIGHSKARTLTERINLAHGLAWEAVHGRAPEAIGIDGFDMLISCVDTAVARRALGTALQTSRKPPVYWMDLGNRAGDGQYLIGCPRRTSHSDRPRFPTVLEVFPELADESVAEDDAPSCSVAEALERQSLFVNRVVASHALALLFDLLGRGSIGHAGAFINLASGQTVPIPLPFANGASLEAAAGHANISHS</sequence>
<dbReference type="Gene3D" id="3.40.50.720">
    <property type="entry name" value="NAD(P)-binding Rossmann-like Domain"/>
    <property type="match status" value="1"/>
</dbReference>
<evidence type="ECO:0000313" key="2">
    <source>
        <dbReference type="EMBL" id="PNU06067.1"/>
    </source>
</evidence>
<gene>
    <name evidence="2" type="ORF">A8V01_13470</name>
</gene>
<comment type="caution">
    <text evidence="2">The sequence shown here is derived from an EMBL/GenBank/DDBJ whole genome shotgun (WGS) entry which is preliminary data.</text>
</comment>
<reference evidence="2 3" key="1">
    <citation type="submission" date="2016-05" db="EMBL/GenBank/DDBJ databases">
        <title>Complete genome sequence of Novosphingobium guangzhouense SA925(T).</title>
        <authorList>
            <person name="Sha S."/>
        </authorList>
    </citation>
    <scope>NUCLEOTIDE SEQUENCE [LARGE SCALE GENOMIC DNA]</scope>
    <source>
        <strain evidence="2 3">SA925</strain>
    </source>
</reference>
<dbReference type="OrthoDB" id="9804286at2"/>
<dbReference type="GO" id="GO:0005737">
    <property type="term" value="C:cytoplasm"/>
    <property type="evidence" value="ECO:0007669"/>
    <property type="project" value="TreeGrafter"/>
</dbReference>
<evidence type="ECO:0000259" key="1">
    <source>
        <dbReference type="Pfam" id="PF00899"/>
    </source>
</evidence>
<dbReference type="PANTHER" id="PTHR10953:SF247">
    <property type="entry name" value="SLL6053 PROTEIN"/>
    <property type="match status" value="1"/>
</dbReference>
<dbReference type="SUPFAM" id="SSF69572">
    <property type="entry name" value="Activating enzymes of the ubiquitin-like proteins"/>
    <property type="match status" value="1"/>
</dbReference>
<dbReference type="RefSeq" id="WP_103094777.1">
    <property type="nucleotide sequence ID" value="NZ_LYMM01000014.1"/>
</dbReference>
<dbReference type="InterPro" id="IPR000594">
    <property type="entry name" value="ThiF_NAD_FAD-bd"/>
</dbReference>
<dbReference type="GO" id="GO:0004792">
    <property type="term" value="F:thiosulfate-cyanide sulfurtransferase activity"/>
    <property type="evidence" value="ECO:0007669"/>
    <property type="project" value="TreeGrafter"/>
</dbReference>
<name>A0A2K2G4V1_9SPHN</name>
<dbReference type="Pfam" id="PF00899">
    <property type="entry name" value="ThiF"/>
    <property type="match status" value="1"/>
</dbReference>
<feature type="domain" description="THIF-type NAD/FAD binding fold" evidence="1">
    <location>
        <begin position="22"/>
        <end position="224"/>
    </location>
</feature>
<dbReference type="InterPro" id="IPR045886">
    <property type="entry name" value="ThiF/MoeB/HesA"/>
</dbReference>
<dbReference type="PANTHER" id="PTHR10953">
    <property type="entry name" value="UBIQUITIN-ACTIVATING ENZYME E1"/>
    <property type="match status" value="1"/>
</dbReference>
<evidence type="ECO:0000313" key="3">
    <source>
        <dbReference type="Proteomes" id="UP000236327"/>
    </source>
</evidence>